<reference evidence="1" key="1">
    <citation type="submission" date="2023-10" db="EMBL/GenBank/DDBJ databases">
        <authorList>
            <person name="Rodriguez Cubillos JULIANA M."/>
            <person name="De Vega J."/>
        </authorList>
    </citation>
    <scope>NUCLEOTIDE SEQUENCE</scope>
</reference>
<keyword evidence="2" id="KW-1185">Reference proteome</keyword>
<protein>
    <submittedName>
        <fullName evidence="1">Uncharacterized protein</fullName>
    </submittedName>
</protein>
<name>A0ACB0KWM6_TRIPR</name>
<sequence>MPRNLATVQGVVLIAHNLLCYKVDKYEYMVSYLLDDFPFKHSQFLYFCSLEGDFLYARSL</sequence>
<accession>A0ACB0KWM6</accession>
<proteinExistence type="predicted"/>
<comment type="caution">
    <text evidence="1">The sequence shown here is derived from an EMBL/GenBank/DDBJ whole genome shotgun (WGS) entry which is preliminary data.</text>
</comment>
<organism evidence="1 2">
    <name type="scientific">Trifolium pratense</name>
    <name type="common">Red clover</name>
    <dbReference type="NCBI Taxonomy" id="57577"/>
    <lineage>
        <taxon>Eukaryota</taxon>
        <taxon>Viridiplantae</taxon>
        <taxon>Streptophyta</taxon>
        <taxon>Embryophyta</taxon>
        <taxon>Tracheophyta</taxon>
        <taxon>Spermatophyta</taxon>
        <taxon>Magnoliopsida</taxon>
        <taxon>eudicotyledons</taxon>
        <taxon>Gunneridae</taxon>
        <taxon>Pentapetalae</taxon>
        <taxon>rosids</taxon>
        <taxon>fabids</taxon>
        <taxon>Fabales</taxon>
        <taxon>Fabaceae</taxon>
        <taxon>Papilionoideae</taxon>
        <taxon>50 kb inversion clade</taxon>
        <taxon>NPAAA clade</taxon>
        <taxon>Hologalegina</taxon>
        <taxon>IRL clade</taxon>
        <taxon>Trifolieae</taxon>
        <taxon>Trifolium</taxon>
    </lineage>
</organism>
<evidence type="ECO:0000313" key="2">
    <source>
        <dbReference type="Proteomes" id="UP001177021"/>
    </source>
</evidence>
<gene>
    <name evidence="1" type="ORF">MILVUS5_LOCUS27195</name>
</gene>
<evidence type="ECO:0000313" key="1">
    <source>
        <dbReference type="EMBL" id="CAJ2661496.1"/>
    </source>
</evidence>
<dbReference type="Proteomes" id="UP001177021">
    <property type="component" value="Unassembled WGS sequence"/>
</dbReference>
<dbReference type="EMBL" id="CASHSV030000311">
    <property type="protein sequence ID" value="CAJ2661496.1"/>
    <property type="molecule type" value="Genomic_DNA"/>
</dbReference>